<evidence type="ECO:0000313" key="21">
    <source>
        <dbReference type="Proteomes" id="UP000311008"/>
    </source>
</evidence>
<evidence type="ECO:0000256" key="4">
    <source>
        <dbReference type="ARBA" id="ARBA00005189"/>
    </source>
</evidence>
<evidence type="ECO:0000256" key="5">
    <source>
        <dbReference type="ARBA" id="ARBA00010185"/>
    </source>
</evidence>
<evidence type="ECO:0000256" key="12">
    <source>
        <dbReference type="ARBA" id="ARBA00022695"/>
    </source>
</evidence>
<protein>
    <recommendedName>
        <fullName evidence="7 18">Phosphatidate cytidylyltransferase</fullName>
        <ecNumber evidence="6 18">2.7.7.41</ecNumber>
    </recommendedName>
</protein>
<feature type="transmembrane region" description="Helical" evidence="19">
    <location>
        <begin position="139"/>
        <end position="158"/>
    </location>
</feature>
<feature type="transmembrane region" description="Helical" evidence="19">
    <location>
        <begin position="56"/>
        <end position="73"/>
    </location>
</feature>
<evidence type="ECO:0000256" key="9">
    <source>
        <dbReference type="ARBA" id="ARBA00022516"/>
    </source>
</evidence>
<feature type="transmembrane region" description="Helical" evidence="19">
    <location>
        <begin position="251"/>
        <end position="269"/>
    </location>
</feature>
<dbReference type="InterPro" id="IPR000374">
    <property type="entry name" value="PC_trans"/>
</dbReference>
<evidence type="ECO:0000256" key="2">
    <source>
        <dbReference type="ARBA" id="ARBA00004651"/>
    </source>
</evidence>
<proteinExistence type="inferred from homology"/>
<feature type="transmembrane region" description="Helical" evidence="19">
    <location>
        <begin position="113"/>
        <end position="133"/>
    </location>
</feature>
<evidence type="ECO:0000256" key="19">
    <source>
        <dbReference type="SAM" id="Phobius"/>
    </source>
</evidence>
<dbReference type="PROSITE" id="PS01315">
    <property type="entry name" value="CDS"/>
    <property type="match status" value="1"/>
</dbReference>
<dbReference type="KEGG" id="mmec:FIU01_04535"/>
<dbReference type="Pfam" id="PF01148">
    <property type="entry name" value="CTP_transf_1"/>
    <property type="match status" value="1"/>
</dbReference>
<feature type="transmembrane region" description="Helical" evidence="19">
    <location>
        <begin position="203"/>
        <end position="222"/>
    </location>
</feature>
<keyword evidence="9" id="KW-0444">Lipid biosynthesis</keyword>
<evidence type="ECO:0000256" key="10">
    <source>
        <dbReference type="ARBA" id="ARBA00022679"/>
    </source>
</evidence>
<evidence type="ECO:0000256" key="18">
    <source>
        <dbReference type="RuleBase" id="RU003938"/>
    </source>
</evidence>
<evidence type="ECO:0000256" key="14">
    <source>
        <dbReference type="ARBA" id="ARBA00023098"/>
    </source>
</evidence>
<feature type="transmembrane region" description="Helical" evidence="19">
    <location>
        <begin position="6"/>
        <end position="35"/>
    </location>
</feature>
<dbReference type="GO" id="GO:0005886">
    <property type="term" value="C:plasma membrane"/>
    <property type="evidence" value="ECO:0007669"/>
    <property type="project" value="UniProtKB-SubCell"/>
</dbReference>
<name>A0A5B8CRR5_9PROT</name>
<comment type="pathway">
    <text evidence="3 18">Phospholipid metabolism; CDP-diacylglycerol biosynthesis; CDP-diacylglycerol from sn-glycerol 3-phosphate: step 3/3.</text>
</comment>
<feature type="transmembrane region" description="Helical" evidence="19">
    <location>
        <begin position="79"/>
        <end position="106"/>
    </location>
</feature>
<dbReference type="OrthoDB" id="9799199at2"/>
<dbReference type="AlphaFoldDB" id="A0A5B8CRR5"/>
<keyword evidence="15 19" id="KW-0472">Membrane</keyword>
<feature type="transmembrane region" description="Helical" evidence="19">
    <location>
        <begin position="179"/>
        <end position="197"/>
    </location>
</feature>
<comment type="pathway">
    <text evidence="4">Lipid metabolism.</text>
</comment>
<keyword evidence="14" id="KW-0443">Lipid metabolism</keyword>
<accession>A0A5B8CRR5</accession>
<gene>
    <name evidence="20" type="ORF">FIU01_04535</name>
</gene>
<comment type="subcellular location">
    <subcellularLocation>
        <location evidence="2">Cell membrane</location>
        <topology evidence="2">Multi-pass membrane protein</topology>
    </subcellularLocation>
</comment>
<dbReference type="EC" id="2.7.7.41" evidence="6 18"/>
<keyword evidence="12 18" id="KW-0548">Nucleotidyltransferase</keyword>
<dbReference type="PANTHER" id="PTHR46382">
    <property type="entry name" value="PHOSPHATIDATE CYTIDYLYLTRANSFERASE"/>
    <property type="match status" value="1"/>
</dbReference>
<evidence type="ECO:0000256" key="13">
    <source>
        <dbReference type="ARBA" id="ARBA00022989"/>
    </source>
</evidence>
<evidence type="ECO:0000256" key="17">
    <source>
        <dbReference type="ARBA" id="ARBA00023264"/>
    </source>
</evidence>
<keyword evidence="10 18" id="KW-0808">Transferase</keyword>
<evidence type="ECO:0000256" key="16">
    <source>
        <dbReference type="ARBA" id="ARBA00023209"/>
    </source>
</evidence>
<evidence type="ECO:0000256" key="3">
    <source>
        <dbReference type="ARBA" id="ARBA00005119"/>
    </source>
</evidence>
<dbReference type="Proteomes" id="UP000311008">
    <property type="component" value="Chromosome"/>
</dbReference>
<keyword evidence="11 18" id="KW-0812">Transmembrane</keyword>
<dbReference type="UniPathway" id="UPA00557">
    <property type="reaction ID" value="UER00614"/>
</dbReference>
<organism evidence="20 21">
    <name type="scientific">Methylophilus medardicus</name>
    <dbReference type="NCBI Taxonomy" id="2588534"/>
    <lineage>
        <taxon>Bacteria</taxon>
        <taxon>Pseudomonadati</taxon>
        <taxon>Pseudomonadota</taxon>
        <taxon>Betaproteobacteria</taxon>
        <taxon>Nitrosomonadales</taxon>
        <taxon>Methylophilaceae</taxon>
        <taxon>Methylophilus</taxon>
    </lineage>
</organism>
<evidence type="ECO:0000256" key="11">
    <source>
        <dbReference type="ARBA" id="ARBA00022692"/>
    </source>
</evidence>
<reference evidence="21" key="1">
    <citation type="journal article" date="2019" name="ISME J.">
        <title>Evolution in action: habitat transition from sediment to the pelagial leads to genome streamlining in Methylophilaceae.</title>
        <authorList>
            <person name="Salcher M."/>
            <person name="Schaefle D."/>
            <person name="Kaspar M."/>
            <person name="Neuenschwander S.M."/>
            <person name="Ghai R."/>
        </authorList>
    </citation>
    <scope>NUCLEOTIDE SEQUENCE [LARGE SCALE GENOMIC DNA]</scope>
    <source>
        <strain evidence="21">MMS-M-51</strain>
    </source>
</reference>
<evidence type="ECO:0000256" key="7">
    <source>
        <dbReference type="ARBA" id="ARBA00019373"/>
    </source>
</evidence>
<keyword evidence="13 19" id="KW-1133">Transmembrane helix</keyword>
<dbReference type="GO" id="GO:0004605">
    <property type="term" value="F:phosphatidate cytidylyltransferase activity"/>
    <property type="evidence" value="ECO:0007669"/>
    <property type="project" value="UniProtKB-EC"/>
</dbReference>
<keyword evidence="21" id="KW-1185">Reference proteome</keyword>
<evidence type="ECO:0000256" key="8">
    <source>
        <dbReference type="ARBA" id="ARBA00022475"/>
    </source>
</evidence>
<evidence type="ECO:0000313" key="20">
    <source>
        <dbReference type="EMBL" id="QDC43859.1"/>
    </source>
</evidence>
<evidence type="ECO:0000256" key="1">
    <source>
        <dbReference type="ARBA" id="ARBA00001698"/>
    </source>
</evidence>
<keyword evidence="16" id="KW-0594">Phospholipid biosynthesis</keyword>
<evidence type="ECO:0000256" key="15">
    <source>
        <dbReference type="ARBA" id="ARBA00023136"/>
    </source>
</evidence>
<dbReference type="EMBL" id="CP040946">
    <property type="protein sequence ID" value="QDC43859.1"/>
    <property type="molecule type" value="Genomic_DNA"/>
</dbReference>
<dbReference type="GO" id="GO:0016024">
    <property type="term" value="P:CDP-diacylglycerol biosynthetic process"/>
    <property type="evidence" value="ECO:0007669"/>
    <property type="project" value="UniProtKB-UniPathway"/>
</dbReference>
<evidence type="ECO:0000256" key="6">
    <source>
        <dbReference type="ARBA" id="ARBA00012487"/>
    </source>
</evidence>
<keyword evidence="17" id="KW-1208">Phospholipid metabolism</keyword>
<dbReference type="RefSeq" id="WP_140003203.1">
    <property type="nucleotide sequence ID" value="NZ_CP040946.1"/>
</dbReference>
<keyword evidence="8" id="KW-1003">Cell membrane</keyword>
<comment type="similarity">
    <text evidence="5 18">Belongs to the CDS family.</text>
</comment>
<dbReference type="PANTHER" id="PTHR46382:SF1">
    <property type="entry name" value="PHOSPHATIDATE CYTIDYLYLTRANSFERASE"/>
    <property type="match status" value="1"/>
</dbReference>
<sequence>MLKTRIITAIVLLGLFLPALFYLPLMAWAAVMLALTLVCLREWAGFLQLNDTQTRNYLIVSAVTGAGLLGLLQQFGFHWFFYVALKVFAVVTLFWLFMVPVALYLNTFFKHKVLNLFIGWGLMLSLWLALVTAKEVNPFVLLVIISTIWLADSAAYFAGKQFGRHKLAPAISPGKTWEGVAGALLAVALYAVALKMSGTIATWWVLPGLWAVTIAGIYGDLFESFFKRRANLKDSGQFLPGHGGLLDRVDGVIPALPIGMCLLFWFHYWQQVYSF</sequence>
<comment type="catalytic activity">
    <reaction evidence="1 18">
        <text>a 1,2-diacyl-sn-glycero-3-phosphate + CTP + H(+) = a CDP-1,2-diacyl-sn-glycerol + diphosphate</text>
        <dbReference type="Rhea" id="RHEA:16229"/>
        <dbReference type="ChEBI" id="CHEBI:15378"/>
        <dbReference type="ChEBI" id="CHEBI:33019"/>
        <dbReference type="ChEBI" id="CHEBI:37563"/>
        <dbReference type="ChEBI" id="CHEBI:58332"/>
        <dbReference type="ChEBI" id="CHEBI:58608"/>
        <dbReference type="EC" id="2.7.7.41"/>
    </reaction>
</comment>